<comment type="caution">
    <text evidence="2">The sequence shown here is derived from an EMBL/GenBank/DDBJ whole genome shotgun (WGS) entry which is preliminary data.</text>
</comment>
<name>A0A7W9AMK3_9SPHN</name>
<organism evidence="2 3">
    <name type="scientific">Sphingomonas yantingensis</name>
    <dbReference type="NCBI Taxonomy" id="1241761"/>
    <lineage>
        <taxon>Bacteria</taxon>
        <taxon>Pseudomonadati</taxon>
        <taxon>Pseudomonadota</taxon>
        <taxon>Alphaproteobacteria</taxon>
        <taxon>Sphingomonadales</taxon>
        <taxon>Sphingomonadaceae</taxon>
        <taxon>Sphingomonas</taxon>
    </lineage>
</organism>
<evidence type="ECO:0000313" key="3">
    <source>
        <dbReference type="Proteomes" id="UP000557739"/>
    </source>
</evidence>
<evidence type="ECO:0000313" key="2">
    <source>
        <dbReference type="EMBL" id="MBB5697195.1"/>
    </source>
</evidence>
<protein>
    <submittedName>
        <fullName evidence="2">Uncharacterized protein</fullName>
    </submittedName>
</protein>
<dbReference type="RefSeq" id="WP_184023926.1">
    <property type="nucleotide sequence ID" value="NZ_JACIJJ010000001.1"/>
</dbReference>
<keyword evidence="1" id="KW-0472">Membrane</keyword>
<dbReference type="Proteomes" id="UP000557739">
    <property type="component" value="Unassembled WGS sequence"/>
</dbReference>
<reference evidence="2 3" key="1">
    <citation type="submission" date="2020-08" db="EMBL/GenBank/DDBJ databases">
        <title>Genomic Encyclopedia of Type Strains, Phase IV (KMG-IV): sequencing the most valuable type-strain genomes for metagenomic binning, comparative biology and taxonomic classification.</title>
        <authorList>
            <person name="Goeker M."/>
        </authorList>
    </citation>
    <scope>NUCLEOTIDE SEQUENCE [LARGE SCALE GENOMIC DNA]</scope>
    <source>
        <strain evidence="2 3">DSM 27244</strain>
    </source>
</reference>
<feature type="transmembrane region" description="Helical" evidence="1">
    <location>
        <begin position="46"/>
        <end position="65"/>
    </location>
</feature>
<proteinExistence type="predicted"/>
<evidence type="ECO:0000256" key="1">
    <source>
        <dbReference type="SAM" id="Phobius"/>
    </source>
</evidence>
<accession>A0A7W9AMK3</accession>
<dbReference type="AlphaFoldDB" id="A0A7W9AMK3"/>
<gene>
    <name evidence="2" type="ORF">FHR19_000520</name>
</gene>
<dbReference type="EMBL" id="JACIJJ010000001">
    <property type="protein sequence ID" value="MBB5697195.1"/>
    <property type="molecule type" value="Genomic_DNA"/>
</dbReference>
<keyword evidence="1" id="KW-1133">Transmembrane helix</keyword>
<keyword evidence="1" id="KW-0812">Transmembrane</keyword>
<sequence>MNEAAVSGILLTLASAIALVIGFATGKMPFNYKSLNTNRDAAPAIFWAFAGSWTLFAIAGIAITVRHWSV</sequence>
<keyword evidence="3" id="KW-1185">Reference proteome</keyword>